<gene>
    <name evidence="16" type="ORF">KK1_020923</name>
</gene>
<sequence>MYLHVTFSPCLTNNSSTVGNVLPFIFSLNSIHNASWFLDSGATDHVSSSLAYFTSYSLIKPIIVHLPNGQEVLATHLGLVKFSKTLFLYDVLYTPSFTFNLISISKLVSSLNCILTFSSTKCLIEDMNTKMMIGTIDVVASLYKLVVSPPSLVNTIFANHTSVCTIVIQLSCNKLPIDLWHFRLGHISHDHMLLMKDSYPSLVSDKNFICNTCHNAKQRRLLFSKSDSHASQPLALLHVDIWGLCAKISFQGHQYFLL</sequence>
<keyword evidence="17" id="KW-1185">Reference proteome</keyword>
<accession>A0A151UBU1</accession>
<keyword evidence="12" id="KW-0808">Transferase</keyword>
<evidence type="ECO:0000256" key="12">
    <source>
        <dbReference type="ARBA" id="ARBA00022932"/>
    </source>
</evidence>
<evidence type="ECO:0000313" key="16">
    <source>
        <dbReference type="EMBL" id="KYP76671.1"/>
    </source>
</evidence>
<keyword evidence="3" id="KW-0540">Nuclease</keyword>
<evidence type="ECO:0000256" key="1">
    <source>
        <dbReference type="ARBA" id="ARBA00002180"/>
    </source>
</evidence>
<dbReference type="GO" id="GO:0005524">
    <property type="term" value="F:ATP binding"/>
    <property type="evidence" value="ECO:0007669"/>
    <property type="project" value="UniProtKB-KW"/>
</dbReference>
<keyword evidence="13" id="KW-0233">DNA recombination</keyword>
<dbReference type="InterPro" id="IPR025724">
    <property type="entry name" value="GAG-pre-integrase_dom"/>
</dbReference>
<keyword evidence="10" id="KW-0229">DNA integration</keyword>
<keyword evidence="7" id="KW-0378">Hydrolase</keyword>
<dbReference type="Pfam" id="PF22936">
    <property type="entry name" value="Pol_BBD"/>
    <property type="match status" value="1"/>
</dbReference>
<evidence type="ECO:0000256" key="5">
    <source>
        <dbReference type="ARBA" id="ARBA00022741"/>
    </source>
</evidence>
<dbReference type="InterPro" id="IPR054722">
    <property type="entry name" value="PolX-like_BBD"/>
</dbReference>
<keyword evidence="6" id="KW-0255">Endonuclease</keyword>
<dbReference type="GO" id="GO:0006310">
    <property type="term" value="P:DNA recombination"/>
    <property type="evidence" value="ECO:0007669"/>
    <property type="project" value="UniProtKB-KW"/>
</dbReference>
<dbReference type="GO" id="GO:0015074">
    <property type="term" value="P:DNA integration"/>
    <property type="evidence" value="ECO:0007669"/>
    <property type="project" value="UniProtKB-KW"/>
</dbReference>
<evidence type="ECO:0000256" key="10">
    <source>
        <dbReference type="ARBA" id="ARBA00022908"/>
    </source>
</evidence>
<dbReference type="GO" id="GO:0008233">
    <property type="term" value="F:peptidase activity"/>
    <property type="evidence" value="ECO:0007669"/>
    <property type="project" value="UniProtKB-KW"/>
</dbReference>
<reference evidence="16 17" key="1">
    <citation type="journal article" date="2012" name="Nat. Biotechnol.">
        <title>Draft genome sequence of pigeonpea (Cajanus cajan), an orphan legume crop of resource-poor farmers.</title>
        <authorList>
            <person name="Varshney R.K."/>
            <person name="Chen W."/>
            <person name="Li Y."/>
            <person name="Bharti A.K."/>
            <person name="Saxena R.K."/>
            <person name="Schlueter J.A."/>
            <person name="Donoghue M.T."/>
            <person name="Azam S."/>
            <person name="Fan G."/>
            <person name="Whaley A.M."/>
            <person name="Farmer A.D."/>
            <person name="Sheridan J."/>
            <person name="Iwata A."/>
            <person name="Tuteja R."/>
            <person name="Penmetsa R.V."/>
            <person name="Wu W."/>
            <person name="Upadhyaya H.D."/>
            <person name="Yang S.P."/>
            <person name="Shah T."/>
            <person name="Saxena K.B."/>
            <person name="Michael T."/>
            <person name="McCombie W.R."/>
            <person name="Yang B."/>
            <person name="Zhang G."/>
            <person name="Yang H."/>
            <person name="Wang J."/>
            <person name="Spillane C."/>
            <person name="Cook D.R."/>
            <person name="May G.D."/>
            <person name="Xu X."/>
            <person name="Jackson S.A."/>
        </authorList>
    </citation>
    <scope>NUCLEOTIDE SEQUENCE [LARGE SCALE GENOMIC DNA]</scope>
    <source>
        <strain evidence="17">cv. Asha</strain>
    </source>
</reference>
<keyword evidence="5" id="KW-0547">Nucleotide-binding</keyword>
<keyword evidence="11" id="KW-0695">RNA-directed DNA polymerase</keyword>
<keyword evidence="9" id="KW-0460">Magnesium</keyword>
<comment type="function">
    <text evidence="1">The aspartyl protease (PR) mediates the proteolytic cleavages of the Gag and Gag-Pol polyproteins after assembly of the VLP.</text>
</comment>
<protein>
    <submittedName>
        <fullName evidence="16">Copia protein</fullName>
    </submittedName>
</protein>
<evidence type="ECO:0000259" key="15">
    <source>
        <dbReference type="Pfam" id="PF22936"/>
    </source>
</evidence>
<dbReference type="GO" id="GO:0003964">
    <property type="term" value="F:RNA-directed DNA polymerase activity"/>
    <property type="evidence" value="ECO:0007669"/>
    <property type="project" value="UniProtKB-KW"/>
</dbReference>
<dbReference type="Gramene" id="C.cajan_20318.t">
    <property type="protein sequence ID" value="C.cajan_20318.t.cds1"/>
    <property type="gene ID" value="C.cajan_20318"/>
</dbReference>
<evidence type="ECO:0000256" key="2">
    <source>
        <dbReference type="ARBA" id="ARBA00022670"/>
    </source>
</evidence>
<keyword evidence="12" id="KW-0548">Nucleotidyltransferase</keyword>
<evidence type="ECO:0000256" key="8">
    <source>
        <dbReference type="ARBA" id="ARBA00022840"/>
    </source>
</evidence>
<evidence type="ECO:0000256" key="9">
    <source>
        <dbReference type="ARBA" id="ARBA00022842"/>
    </source>
</evidence>
<keyword evidence="2" id="KW-0645">Protease</keyword>
<keyword evidence="8" id="KW-0067">ATP-binding</keyword>
<dbReference type="GO" id="GO:0003887">
    <property type="term" value="F:DNA-directed DNA polymerase activity"/>
    <property type="evidence" value="ECO:0007669"/>
    <property type="project" value="UniProtKB-KW"/>
</dbReference>
<dbReference type="PANTHER" id="PTHR42648">
    <property type="entry name" value="TRANSPOSASE, PUTATIVE-RELATED"/>
    <property type="match status" value="1"/>
</dbReference>
<dbReference type="EMBL" id="CM003603">
    <property type="protein sequence ID" value="KYP76671.1"/>
    <property type="molecule type" value="Genomic_DNA"/>
</dbReference>
<dbReference type="InterPro" id="IPR039537">
    <property type="entry name" value="Retrotran_Ty1/copia-like"/>
</dbReference>
<dbReference type="AlphaFoldDB" id="A0A151UBU1"/>
<dbReference type="Proteomes" id="UP000075243">
    <property type="component" value="Chromosome 1"/>
</dbReference>
<dbReference type="GO" id="GO:0006508">
    <property type="term" value="P:proteolysis"/>
    <property type="evidence" value="ECO:0007669"/>
    <property type="project" value="UniProtKB-KW"/>
</dbReference>
<dbReference type="PANTHER" id="PTHR42648:SF11">
    <property type="entry name" value="TRANSPOSON TY4-P GAG-POL POLYPROTEIN"/>
    <property type="match status" value="1"/>
</dbReference>
<feature type="domain" description="Retrovirus-related Pol polyprotein from transposon TNT 1-94-like beta-barrel" evidence="15">
    <location>
        <begin position="36"/>
        <end position="109"/>
    </location>
</feature>
<name>A0A151UBU1_CAJCA</name>
<dbReference type="GO" id="GO:0004519">
    <property type="term" value="F:endonuclease activity"/>
    <property type="evidence" value="ECO:0007669"/>
    <property type="project" value="UniProtKB-KW"/>
</dbReference>
<evidence type="ECO:0000256" key="3">
    <source>
        <dbReference type="ARBA" id="ARBA00022722"/>
    </source>
</evidence>
<dbReference type="GO" id="GO:0046872">
    <property type="term" value="F:metal ion binding"/>
    <property type="evidence" value="ECO:0007669"/>
    <property type="project" value="UniProtKB-KW"/>
</dbReference>
<evidence type="ECO:0000256" key="4">
    <source>
        <dbReference type="ARBA" id="ARBA00022723"/>
    </source>
</evidence>
<evidence type="ECO:0000256" key="13">
    <source>
        <dbReference type="ARBA" id="ARBA00023172"/>
    </source>
</evidence>
<evidence type="ECO:0000259" key="14">
    <source>
        <dbReference type="Pfam" id="PF13976"/>
    </source>
</evidence>
<keyword evidence="4" id="KW-0479">Metal-binding</keyword>
<keyword evidence="12" id="KW-0239">DNA-directed DNA polymerase</keyword>
<organism evidence="16 17">
    <name type="scientific">Cajanus cajan</name>
    <name type="common">Pigeon pea</name>
    <name type="synonym">Cajanus indicus</name>
    <dbReference type="NCBI Taxonomy" id="3821"/>
    <lineage>
        <taxon>Eukaryota</taxon>
        <taxon>Viridiplantae</taxon>
        <taxon>Streptophyta</taxon>
        <taxon>Embryophyta</taxon>
        <taxon>Tracheophyta</taxon>
        <taxon>Spermatophyta</taxon>
        <taxon>Magnoliopsida</taxon>
        <taxon>eudicotyledons</taxon>
        <taxon>Gunneridae</taxon>
        <taxon>Pentapetalae</taxon>
        <taxon>rosids</taxon>
        <taxon>fabids</taxon>
        <taxon>Fabales</taxon>
        <taxon>Fabaceae</taxon>
        <taxon>Papilionoideae</taxon>
        <taxon>50 kb inversion clade</taxon>
        <taxon>NPAAA clade</taxon>
        <taxon>indigoferoid/millettioid clade</taxon>
        <taxon>Phaseoleae</taxon>
        <taxon>Cajanus</taxon>
    </lineage>
</organism>
<evidence type="ECO:0000256" key="6">
    <source>
        <dbReference type="ARBA" id="ARBA00022759"/>
    </source>
</evidence>
<evidence type="ECO:0000313" key="17">
    <source>
        <dbReference type="Proteomes" id="UP000075243"/>
    </source>
</evidence>
<evidence type="ECO:0000256" key="11">
    <source>
        <dbReference type="ARBA" id="ARBA00022918"/>
    </source>
</evidence>
<dbReference type="Pfam" id="PF13976">
    <property type="entry name" value="gag_pre-integrs"/>
    <property type="match status" value="1"/>
</dbReference>
<proteinExistence type="predicted"/>
<feature type="domain" description="GAG-pre-integrase" evidence="14">
    <location>
        <begin position="161"/>
        <end position="218"/>
    </location>
</feature>
<evidence type="ECO:0000256" key="7">
    <source>
        <dbReference type="ARBA" id="ARBA00022801"/>
    </source>
</evidence>
<dbReference type="STRING" id="3821.A0A151UBU1"/>